<keyword evidence="2" id="KW-1185">Reference proteome</keyword>
<organism evidence="1 2">
    <name type="scientific">Glossina pallidipes</name>
    <name type="common">Tsetse fly</name>
    <dbReference type="NCBI Taxonomy" id="7398"/>
    <lineage>
        <taxon>Eukaryota</taxon>
        <taxon>Metazoa</taxon>
        <taxon>Ecdysozoa</taxon>
        <taxon>Arthropoda</taxon>
        <taxon>Hexapoda</taxon>
        <taxon>Insecta</taxon>
        <taxon>Pterygota</taxon>
        <taxon>Neoptera</taxon>
        <taxon>Endopterygota</taxon>
        <taxon>Diptera</taxon>
        <taxon>Brachycera</taxon>
        <taxon>Muscomorpha</taxon>
        <taxon>Hippoboscoidea</taxon>
        <taxon>Glossinidae</taxon>
        <taxon>Glossina</taxon>
    </lineage>
</organism>
<dbReference type="AlphaFoldDB" id="A0A1A9ZZD5"/>
<evidence type="ECO:0000313" key="2">
    <source>
        <dbReference type="Proteomes" id="UP000092445"/>
    </source>
</evidence>
<sequence length="165" mass="18428">MNAATTIIPYTALFSLAAKNNKDTILPKMFEVKDIRDLPKSTTHIYRNGRKVNSLEPSYMIGLRRSTCSCHQLLILQSAKPYLLNCWQASRSLLPCNRTHRQIASRGYRFLAGRGAKSIKLVNTSVTRPRGCCGPRNTPNEPLTRATAHAIEAYGYWSGGILYVA</sequence>
<reference evidence="2" key="1">
    <citation type="submission" date="2014-03" db="EMBL/GenBank/DDBJ databases">
        <authorList>
            <person name="Aksoy S."/>
            <person name="Warren W."/>
            <person name="Wilson R.K."/>
        </authorList>
    </citation>
    <scope>NUCLEOTIDE SEQUENCE [LARGE SCALE GENOMIC DNA]</scope>
    <source>
        <strain evidence="2">IAEA</strain>
    </source>
</reference>
<accession>A0A1A9ZZD5</accession>
<evidence type="ECO:0000313" key="1">
    <source>
        <dbReference type="EnsemblMetazoa" id="GPAI029640-PA"/>
    </source>
</evidence>
<reference evidence="1" key="2">
    <citation type="submission" date="2020-05" db="UniProtKB">
        <authorList>
            <consortium name="EnsemblMetazoa"/>
        </authorList>
    </citation>
    <scope>IDENTIFICATION</scope>
    <source>
        <strain evidence="1">IAEA</strain>
    </source>
</reference>
<name>A0A1A9ZZD5_GLOPL</name>
<protein>
    <submittedName>
        <fullName evidence="1">Uncharacterized protein</fullName>
    </submittedName>
</protein>
<proteinExistence type="predicted"/>
<dbReference type="EnsemblMetazoa" id="GPAI029640-RA">
    <property type="protein sequence ID" value="GPAI029640-PA"/>
    <property type="gene ID" value="GPAI029640"/>
</dbReference>
<dbReference type="VEuPathDB" id="VectorBase:GPAI029640"/>
<dbReference type="Proteomes" id="UP000092445">
    <property type="component" value="Unassembled WGS sequence"/>
</dbReference>